<organism evidence="2 3">
    <name type="scientific">Perkinsus olseni</name>
    <name type="common">Perkinsus atlanticus</name>
    <dbReference type="NCBI Taxonomy" id="32597"/>
    <lineage>
        <taxon>Eukaryota</taxon>
        <taxon>Sar</taxon>
        <taxon>Alveolata</taxon>
        <taxon>Perkinsozoa</taxon>
        <taxon>Perkinsea</taxon>
        <taxon>Perkinsida</taxon>
        <taxon>Perkinsidae</taxon>
        <taxon>Perkinsus</taxon>
    </lineage>
</organism>
<dbReference type="Proteomes" id="UP000541610">
    <property type="component" value="Unassembled WGS sequence"/>
</dbReference>
<feature type="region of interest" description="Disordered" evidence="1">
    <location>
        <begin position="1"/>
        <end position="38"/>
    </location>
</feature>
<reference evidence="2 3" key="1">
    <citation type="submission" date="2020-04" db="EMBL/GenBank/DDBJ databases">
        <title>Perkinsus olseni comparative genomics.</title>
        <authorList>
            <person name="Bogema D.R."/>
        </authorList>
    </citation>
    <scope>NUCLEOTIDE SEQUENCE [LARGE SCALE GENOMIC DNA]</scope>
    <source>
        <strain evidence="2">00978-12</strain>
    </source>
</reference>
<comment type="caution">
    <text evidence="2">The sequence shown here is derived from an EMBL/GenBank/DDBJ whole genome shotgun (WGS) entry which is preliminary data.</text>
</comment>
<protein>
    <submittedName>
        <fullName evidence="2">Uncharacterized protein</fullName>
    </submittedName>
</protein>
<name>A0A7J6PJF3_PEROL</name>
<accession>A0A7J6PJF3</accession>
<evidence type="ECO:0000313" key="2">
    <source>
        <dbReference type="EMBL" id="KAF4696265.1"/>
    </source>
</evidence>
<proteinExistence type="predicted"/>
<dbReference type="AlphaFoldDB" id="A0A7J6PJF3"/>
<evidence type="ECO:0000313" key="3">
    <source>
        <dbReference type="Proteomes" id="UP000541610"/>
    </source>
</evidence>
<sequence>MSQHLESLDQFGTGKDASEEPSRLNPPPRTVDHGGHPPTCNPEVFLANNAESAGGSGFPVDRSYVFYSSPTKEPVIQRVQFTRQQGGRVFITAKQGRLPRGQYDCGYRLQQSSGAPRITLTLMDQCAQLVKDSSGYFNNAFLTGSYIENGYQYLYVQTATTGYDVYQLQ</sequence>
<evidence type="ECO:0000256" key="1">
    <source>
        <dbReference type="SAM" id="MobiDB-lite"/>
    </source>
</evidence>
<dbReference type="EMBL" id="JABANP010000012">
    <property type="protein sequence ID" value="KAF4696265.1"/>
    <property type="molecule type" value="Genomic_DNA"/>
</dbReference>
<gene>
    <name evidence="2" type="ORF">FOZ60_001389</name>
</gene>